<dbReference type="Pfam" id="PF13520">
    <property type="entry name" value="AA_permease_2"/>
    <property type="match status" value="1"/>
</dbReference>
<feature type="transmembrane region" description="Helical" evidence="6">
    <location>
        <begin position="141"/>
        <end position="160"/>
    </location>
</feature>
<evidence type="ECO:0000313" key="8">
    <source>
        <dbReference type="Proteomes" id="UP000515512"/>
    </source>
</evidence>
<organism evidence="7 8">
    <name type="scientific">Nocardia huaxiensis</name>
    <dbReference type="NCBI Taxonomy" id="2755382"/>
    <lineage>
        <taxon>Bacteria</taxon>
        <taxon>Bacillati</taxon>
        <taxon>Actinomycetota</taxon>
        <taxon>Actinomycetes</taxon>
        <taxon>Mycobacteriales</taxon>
        <taxon>Nocardiaceae</taxon>
        <taxon>Nocardia</taxon>
    </lineage>
</organism>
<feature type="transmembrane region" description="Helical" evidence="6">
    <location>
        <begin position="364"/>
        <end position="381"/>
    </location>
</feature>
<feature type="transmembrane region" description="Helical" evidence="6">
    <location>
        <begin position="428"/>
        <end position="450"/>
    </location>
</feature>
<keyword evidence="3 6" id="KW-0812">Transmembrane</keyword>
<feature type="transmembrane region" description="Helical" evidence="6">
    <location>
        <begin position="21"/>
        <end position="41"/>
    </location>
</feature>
<feature type="transmembrane region" description="Helical" evidence="6">
    <location>
        <begin position="95"/>
        <end position="121"/>
    </location>
</feature>
<dbReference type="GO" id="GO:0022857">
    <property type="term" value="F:transmembrane transporter activity"/>
    <property type="evidence" value="ECO:0007669"/>
    <property type="project" value="InterPro"/>
</dbReference>
<evidence type="ECO:0000256" key="4">
    <source>
        <dbReference type="ARBA" id="ARBA00022989"/>
    </source>
</evidence>
<dbReference type="Proteomes" id="UP000515512">
    <property type="component" value="Chromosome"/>
</dbReference>
<keyword evidence="8" id="KW-1185">Reference proteome</keyword>
<feature type="transmembrane region" description="Helical" evidence="6">
    <location>
        <begin position="255"/>
        <end position="277"/>
    </location>
</feature>
<evidence type="ECO:0000256" key="2">
    <source>
        <dbReference type="ARBA" id="ARBA00022475"/>
    </source>
</evidence>
<protein>
    <submittedName>
        <fullName evidence="7">APC family permease</fullName>
    </submittedName>
</protein>
<dbReference type="Gene3D" id="1.20.1740.10">
    <property type="entry name" value="Amino acid/polyamine transporter I"/>
    <property type="match status" value="1"/>
</dbReference>
<feature type="transmembrane region" description="Helical" evidence="6">
    <location>
        <begin position="297"/>
        <end position="322"/>
    </location>
</feature>
<keyword evidence="2" id="KW-1003">Cell membrane</keyword>
<sequence length="531" mass="56206">MLGFCPYSYPVTSPSTLRSGALSLASSVVIGVASAGPAYSITATLGLVVAAVGLQSPVIVLLAFVPMLLVAIGYRDLNEVEPDPGTTFVWATRAFGPFTGWMAGWAIVVSDLLVMASLAQISSQYTFLLFGAKGIGSDATSPWVLLLGIVYLIVMTLVAVRGIDASARLQSSLLTIEFGMLVVFAVVALTRVLLGHAPAGSSLPHWEWFNPFAIGSFNDFVTALLLMVFIYWGWDSAVAVNQETVDPRHTPGRSAVLSTITLVGLYLLVTVAAQAFAGTGTDGLGLANPEHVDDVLGALGAAVFGEGMIGQVLVHLLFLMVLTSAAASTQTTILPTARTTYSMALHHALPKAFAKIDPRYRTPVFSTWMFGGLSIVLYVVLNFASGGRLIADAVTAIGISIGLYYGLTGVSCAWLYRDRFATSPRTLVMKGLLPAAGGFALLFAAGWTAVTSWQPAEDTASWQLPFPPHWHIGSTFLLGVGTLLLGVPIYLILAKVMPPFFRGDVLARRLPQPSETIIESDAIEPGAVPRA</sequence>
<keyword evidence="4 6" id="KW-1133">Transmembrane helix</keyword>
<evidence type="ECO:0000256" key="6">
    <source>
        <dbReference type="SAM" id="Phobius"/>
    </source>
</evidence>
<dbReference type="EMBL" id="CP059399">
    <property type="protein sequence ID" value="QLY29401.1"/>
    <property type="molecule type" value="Genomic_DNA"/>
</dbReference>
<feature type="transmembrane region" description="Helical" evidence="6">
    <location>
        <begin position="47"/>
        <end position="74"/>
    </location>
</feature>
<feature type="transmembrane region" description="Helical" evidence="6">
    <location>
        <begin position="393"/>
        <end position="416"/>
    </location>
</feature>
<dbReference type="PANTHER" id="PTHR42770">
    <property type="entry name" value="AMINO ACID TRANSPORTER-RELATED"/>
    <property type="match status" value="1"/>
</dbReference>
<dbReference type="PIRSF" id="PIRSF006060">
    <property type="entry name" value="AA_transporter"/>
    <property type="match status" value="1"/>
</dbReference>
<evidence type="ECO:0000256" key="5">
    <source>
        <dbReference type="ARBA" id="ARBA00023136"/>
    </source>
</evidence>
<reference evidence="7 8" key="1">
    <citation type="submission" date="2020-07" db="EMBL/GenBank/DDBJ databases">
        <authorList>
            <person name="Zhuang K."/>
            <person name="Ran Y."/>
        </authorList>
    </citation>
    <scope>NUCLEOTIDE SEQUENCE [LARGE SCALE GENOMIC DNA]</scope>
    <source>
        <strain evidence="7 8">WCH-YHL-001</strain>
    </source>
</reference>
<comment type="subcellular location">
    <subcellularLocation>
        <location evidence="1">Cell membrane</location>
        <topology evidence="1">Multi-pass membrane protein</topology>
    </subcellularLocation>
</comment>
<dbReference type="KEGG" id="nhu:H0264_29665"/>
<proteinExistence type="predicted"/>
<dbReference type="InterPro" id="IPR050367">
    <property type="entry name" value="APC_superfamily"/>
</dbReference>
<dbReference type="AlphaFoldDB" id="A0A7D6V7D2"/>
<accession>A0A7D6V7D2</accession>
<name>A0A7D6V7D2_9NOCA</name>
<feature type="transmembrane region" description="Helical" evidence="6">
    <location>
        <begin position="214"/>
        <end position="234"/>
    </location>
</feature>
<dbReference type="PANTHER" id="PTHR42770:SF7">
    <property type="entry name" value="MEMBRANE PROTEIN"/>
    <property type="match status" value="1"/>
</dbReference>
<gene>
    <name evidence="7" type="ORF">H0264_29665</name>
</gene>
<evidence type="ECO:0000256" key="1">
    <source>
        <dbReference type="ARBA" id="ARBA00004651"/>
    </source>
</evidence>
<keyword evidence="5 6" id="KW-0472">Membrane</keyword>
<dbReference type="InterPro" id="IPR002293">
    <property type="entry name" value="AA/rel_permease1"/>
</dbReference>
<dbReference type="GO" id="GO:0005886">
    <property type="term" value="C:plasma membrane"/>
    <property type="evidence" value="ECO:0007669"/>
    <property type="project" value="UniProtKB-SubCell"/>
</dbReference>
<feature type="transmembrane region" description="Helical" evidence="6">
    <location>
        <begin position="470"/>
        <end position="493"/>
    </location>
</feature>
<evidence type="ECO:0000313" key="7">
    <source>
        <dbReference type="EMBL" id="QLY29401.1"/>
    </source>
</evidence>
<feature type="transmembrane region" description="Helical" evidence="6">
    <location>
        <begin position="172"/>
        <end position="194"/>
    </location>
</feature>
<evidence type="ECO:0000256" key="3">
    <source>
        <dbReference type="ARBA" id="ARBA00022692"/>
    </source>
</evidence>